<evidence type="ECO:0000313" key="4">
    <source>
        <dbReference type="EMBL" id="MEW7312179.1"/>
    </source>
</evidence>
<dbReference type="GO" id="GO:0052621">
    <property type="term" value="F:diguanylate cyclase activity"/>
    <property type="evidence" value="ECO:0007669"/>
    <property type="project" value="UniProtKB-EC"/>
</dbReference>
<dbReference type="InterPro" id="IPR005330">
    <property type="entry name" value="MHYT_dom"/>
</dbReference>
<name>A0ABV3NRM3_9ENTR</name>
<dbReference type="Pfam" id="PF00990">
    <property type="entry name" value="GGDEF"/>
    <property type="match status" value="1"/>
</dbReference>
<dbReference type="EMBL" id="JBFMVT010000002">
    <property type="protein sequence ID" value="MEW7312179.1"/>
    <property type="molecule type" value="Genomic_DNA"/>
</dbReference>
<comment type="caution">
    <text evidence="4">The sequence shown here is derived from an EMBL/GenBank/DDBJ whole genome shotgun (WGS) entry which is preliminary data.</text>
</comment>
<gene>
    <name evidence="4" type="ORF">AB1E22_05560</name>
</gene>
<dbReference type="InterPro" id="IPR029787">
    <property type="entry name" value="Nucleotide_cyclase"/>
</dbReference>
<feature type="transmembrane region" description="Helical" evidence="1">
    <location>
        <begin position="200"/>
        <end position="221"/>
    </location>
</feature>
<dbReference type="Gene3D" id="3.30.70.270">
    <property type="match status" value="1"/>
</dbReference>
<reference evidence="4 5" key="1">
    <citation type="submission" date="2024-07" db="EMBL/GenBank/DDBJ databases">
        <authorList>
            <person name="Wang L."/>
        </authorList>
    </citation>
    <scope>NUCLEOTIDE SEQUENCE [LARGE SCALE GENOMIC DNA]</scope>
    <source>
        <strain evidence="4 5">WL359</strain>
    </source>
</reference>
<feature type="transmembrane region" description="Helical" evidence="1">
    <location>
        <begin position="86"/>
        <end position="108"/>
    </location>
</feature>
<evidence type="ECO:0000256" key="1">
    <source>
        <dbReference type="PROSITE-ProRule" id="PRU00244"/>
    </source>
</evidence>
<evidence type="ECO:0000259" key="2">
    <source>
        <dbReference type="PROSITE" id="PS50887"/>
    </source>
</evidence>
<dbReference type="Pfam" id="PF03707">
    <property type="entry name" value="MHYT"/>
    <property type="match status" value="1"/>
</dbReference>
<protein>
    <submittedName>
        <fullName evidence="4">Diguanylate cyclase</fullName>
        <ecNumber evidence="4">2.7.7.65</ecNumber>
    </submittedName>
</protein>
<accession>A0ABV3NRM3</accession>
<keyword evidence="1" id="KW-0472">Membrane</keyword>
<keyword evidence="1" id="KW-0812">Transmembrane</keyword>
<feature type="transmembrane region" description="Helical" evidence="1">
    <location>
        <begin position="58"/>
        <end position="77"/>
    </location>
</feature>
<dbReference type="SUPFAM" id="SSF55073">
    <property type="entry name" value="Nucleotide cyclase"/>
    <property type="match status" value="1"/>
</dbReference>
<organism evidence="4 5">
    <name type="scientific">Buttiauxella gaviniae</name>
    <dbReference type="NCBI Taxonomy" id="82990"/>
    <lineage>
        <taxon>Bacteria</taxon>
        <taxon>Pseudomonadati</taxon>
        <taxon>Pseudomonadota</taxon>
        <taxon>Gammaproteobacteria</taxon>
        <taxon>Enterobacterales</taxon>
        <taxon>Enterobacteriaceae</taxon>
        <taxon>Buttiauxella</taxon>
    </lineage>
</organism>
<dbReference type="PANTHER" id="PTHR46663:SF2">
    <property type="entry name" value="GGDEF DOMAIN-CONTAINING PROTEIN"/>
    <property type="match status" value="1"/>
</dbReference>
<dbReference type="EC" id="2.7.7.65" evidence="4"/>
<evidence type="ECO:0000259" key="3">
    <source>
        <dbReference type="PROSITE" id="PS50924"/>
    </source>
</evidence>
<dbReference type="CDD" id="cd01949">
    <property type="entry name" value="GGDEF"/>
    <property type="match status" value="1"/>
</dbReference>
<feature type="transmembrane region" description="Helical" evidence="1">
    <location>
        <begin position="154"/>
        <end position="174"/>
    </location>
</feature>
<feature type="domain" description="MHYT" evidence="3">
    <location>
        <begin position="1"/>
        <end position="181"/>
    </location>
</feature>
<dbReference type="PROSITE" id="PS50924">
    <property type="entry name" value="MHYT"/>
    <property type="match status" value="1"/>
</dbReference>
<dbReference type="InterPro" id="IPR052163">
    <property type="entry name" value="DGC-Regulatory_Protein"/>
</dbReference>
<keyword evidence="4" id="KW-0548">Nucleotidyltransferase</keyword>
<evidence type="ECO:0000313" key="5">
    <source>
        <dbReference type="Proteomes" id="UP001555342"/>
    </source>
</evidence>
<keyword evidence="1" id="KW-1133">Transmembrane helix</keyword>
<dbReference type="InterPro" id="IPR000160">
    <property type="entry name" value="GGDEF_dom"/>
</dbReference>
<dbReference type="RefSeq" id="WP_367594443.1">
    <property type="nucleotide sequence ID" value="NZ_JBFMVT010000002.1"/>
</dbReference>
<keyword evidence="4" id="KW-0808">Transferase</keyword>
<feature type="transmembrane region" description="Helical" evidence="1">
    <location>
        <begin position="120"/>
        <end position="142"/>
    </location>
</feature>
<dbReference type="PROSITE" id="PS50887">
    <property type="entry name" value="GGDEF"/>
    <property type="match status" value="1"/>
</dbReference>
<dbReference type="NCBIfam" id="TIGR00254">
    <property type="entry name" value="GGDEF"/>
    <property type="match status" value="1"/>
</dbReference>
<dbReference type="SMART" id="SM00267">
    <property type="entry name" value="GGDEF"/>
    <property type="match status" value="1"/>
</dbReference>
<sequence length="414" mass="47074">MAFYVSFWVCKTGVRKPHFCWPLFSGPMMGCGIWVLHYMVMQAHHHNHVLRYDIMKTLLSLLIVVVGCSLGFGCFLFKKLRKNNHIVAALIFSGSAAGMHYLGMAAVISSEDWKVNNGYIALSLGVIFVTYLIMLRLTYQMLVMTRRNDSFANFYRLGATTVLCMGVSAMHILGTNHTHSSGMMSQSMEMHTVDYIEDTIAIPLVMLVGLVFLLVIFIWFFDFKERLSNEKLKKELIEKNLQLKKMAQHDSLTHLPNRFYLQKHLNTLFSKQINPLFILFIDLDGFKRVNDVWGHAIGDELLVKISQMLKDVVGNEGFVARIGGDEFIIEVSQKEKQEVIKIAQKLLSKISGRYELSATTVDFLSASIGVSVYPEHGQDVATLLKKADVAMYYIKDKGKNNVTFYDEIEMPLPI</sequence>
<dbReference type="Proteomes" id="UP001555342">
    <property type="component" value="Unassembled WGS sequence"/>
</dbReference>
<proteinExistence type="predicted"/>
<feature type="transmembrane region" description="Helical" evidence="1">
    <location>
        <begin position="20"/>
        <end position="38"/>
    </location>
</feature>
<dbReference type="PANTHER" id="PTHR46663">
    <property type="entry name" value="DIGUANYLATE CYCLASE DGCT-RELATED"/>
    <property type="match status" value="1"/>
</dbReference>
<keyword evidence="5" id="KW-1185">Reference proteome</keyword>
<dbReference type="InterPro" id="IPR043128">
    <property type="entry name" value="Rev_trsase/Diguanyl_cyclase"/>
</dbReference>
<feature type="domain" description="GGDEF" evidence="2">
    <location>
        <begin position="274"/>
        <end position="407"/>
    </location>
</feature>